<dbReference type="RefSeq" id="WP_306861706.1">
    <property type="nucleotide sequence ID" value="NZ_JAUSRB010000002.1"/>
</dbReference>
<sequence>MTSGVLVPSSYWRAPEVINAIETRHMPETAELREAYRELSDPE</sequence>
<proteinExistence type="predicted"/>
<evidence type="ECO:0000313" key="2">
    <source>
        <dbReference type="Proteomes" id="UP001230426"/>
    </source>
</evidence>
<gene>
    <name evidence="1" type="ORF">J2S55_003432</name>
</gene>
<dbReference type="Proteomes" id="UP001230426">
    <property type="component" value="Unassembled WGS sequence"/>
</dbReference>
<reference evidence="1 2" key="1">
    <citation type="submission" date="2023-07" db="EMBL/GenBank/DDBJ databases">
        <title>Sequencing the genomes of 1000 actinobacteria strains.</title>
        <authorList>
            <person name="Klenk H.-P."/>
        </authorList>
    </citation>
    <scope>NUCLEOTIDE SEQUENCE [LARGE SCALE GENOMIC DNA]</scope>
    <source>
        <strain evidence="1 2">DSM 44109</strain>
    </source>
</reference>
<dbReference type="EMBL" id="JAUSRB010000002">
    <property type="protein sequence ID" value="MDP9864166.1"/>
    <property type="molecule type" value="Genomic_DNA"/>
</dbReference>
<keyword evidence="2" id="KW-1185">Reference proteome</keyword>
<name>A0ABT9R4K1_9ACTN</name>
<organism evidence="1 2">
    <name type="scientific">Streptosporangium brasiliense</name>
    <dbReference type="NCBI Taxonomy" id="47480"/>
    <lineage>
        <taxon>Bacteria</taxon>
        <taxon>Bacillati</taxon>
        <taxon>Actinomycetota</taxon>
        <taxon>Actinomycetes</taxon>
        <taxon>Streptosporangiales</taxon>
        <taxon>Streptosporangiaceae</taxon>
        <taxon>Streptosporangium</taxon>
    </lineage>
</organism>
<accession>A0ABT9R4K1</accession>
<comment type="caution">
    <text evidence="1">The sequence shown here is derived from an EMBL/GenBank/DDBJ whole genome shotgun (WGS) entry which is preliminary data.</text>
</comment>
<protein>
    <submittedName>
        <fullName evidence="1">Uncharacterized protein</fullName>
    </submittedName>
</protein>
<evidence type="ECO:0000313" key="1">
    <source>
        <dbReference type="EMBL" id="MDP9864166.1"/>
    </source>
</evidence>